<gene>
    <name evidence="2" type="ORF">ACFL27_20635</name>
</gene>
<comment type="caution">
    <text evidence="2">The sequence shown here is derived from an EMBL/GenBank/DDBJ whole genome shotgun (WGS) entry which is preliminary data.</text>
</comment>
<evidence type="ECO:0000313" key="2">
    <source>
        <dbReference type="EMBL" id="MFC1852612.1"/>
    </source>
</evidence>
<evidence type="ECO:0000256" key="1">
    <source>
        <dbReference type="SAM" id="Phobius"/>
    </source>
</evidence>
<evidence type="ECO:0000313" key="3">
    <source>
        <dbReference type="Proteomes" id="UP001594351"/>
    </source>
</evidence>
<keyword evidence="1" id="KW-0472">Membrane</keyword>
<name>A0ABV6Z2C9_UNCC1</name>
<accession>A0ABV6Z2C9</accession>
<dbReference type="SUPFAM" id="SSF55961">
    <property type="entry name" value="Bet v1-like"/>
    <property type="match status" value="1"/>
</dbReference>
<evidence type="ECO:0008006" key="4">
    <source>
        <dbReference type="Google" id="ProtNLM"/>
    </source>
</evidence>
<sequence length="218" mass="25100">MFTFKPLLKAIALNIMSWLVFALVLLAVYFALLRDWQMNWGATTEDVNRYMAGDELLEDPELNATRAVLINASPEQIWPWIVQIGYKRAGFYGFDKLDNGGQPSAKSIIPEFQNLKAGDFIPGGEYKGELFNLLEVVEMKPNKSMLWVFLKGTPWQGATWSWGLYKIDDEHTRLVSRLRQKYTFDSAQAVISWSMIDVIEIMMMRTTLLGIKYRAEQN</sequence>
<keyword evidence="1" id="KW-1133">Transmembrane helix</keyword>
<dbReference type="Proteomes" id="UP001594351">
    <property type="component" value="Unassembled WGS sequence"/>
</dbReference>
<organism evidence="2 3">
    <name type="scientific">candidate division CSSED10-310 bacterium</name>
    <dbReference type="NCBI Taxonomy" id="2855610"/>
    <lineage>
        <taxon>Bacteria</taxon>
        <taxon>Bacteria division CSSED10-310</taxon>
    </lineage>
</organism>
<keyword evidence="1" id="KW-0812">Transmembrane</keyword>
<keyword evidence="3" id="KW-1185">Reference proteome</keyword>
<proteinExistence type="predicted"/>
<protein>
    <recommendedName>
        <fullName evidence="4">SRPBCC family protein</fullName>
    </recommendedName>
</protein>
<feature type="transmembrane region" description="Helical" evidence="1">
    <location>
        <begin position="12"/>
        <end position="32"/>
    </location>
</feature>
<reference evidence="2 3" key="1">
    <citation type="submission" date="2024-09" db="EMBL/GenBank/DDBJ databases">
        <title>Laminarin stimulates single cell rates of sulfate reduction while oxygen inhibits transcriptomic activity in coastal marine sediment.</title>
        <authorList>
            <person name="Lindsay M."/>
            <person name="Orcutt B."/>
            <person name="Emerson D."/>
            <person name="Stepanauskas R."/>
            <person name="D'Angelo T."/>
        </authorList>
    </citation>
    <scope>NUCLEOTIDE SEQUENCE [LARGE SCALE GENOMIC DNA]</scope>
    <source>
        <strain evidence="2">SAG AM-311-K15</strain>
    </source>
</reference>
<dbReference type="EMBL" id="JBHPBY010000338">
    <property type="protein sequence ID" value="MFC1852612.1"/>
    <property type="molecule type" value="Genomic_DNA"/>
</dbReference>